<sequence>MCGDFKEIIYGTEKKGGLPRDERRMDLFRRTLEECQLVDSGYSGRWFTWERGNLLETNIMEWLDRGLQMTSGSEAWWSLEDSFLFEVERIWGLSSGNLIEKLENVKRGLGIWARKIHFNKKNRKQVLTAKLAELYEADRDDNLLVEMIDTKI</sequence>
<reference evidence="1 2" key="1">
    <citation type="journal article" date="2021" name="Plant Biotechnol. J.">
        <title>Multi-omics assisted identification of the key and species-specific regulatory components of drought-tolerant mechanisms in Gossypium stocksii.</title>
        <authorList>
            <person name="Yu D."/>
            <person name="Ke L."/>
            <person name="Zhang D."/>
            <person name="Wu Y."/>
            <person name="Sun Y."/>
            <person name="Mei J."/>
            <person name="Sun J."/>
            <person name="Sun Y."/>
        </authorList>
    </citation>
    <scope>NUCLEOTIDE SEQUENCE [LARGE SCALE GENOMIC DNA]</scope>
    <source>
        <strain evidence="2">cv. E1</strain>
        <tissue evidence="1">Leaf</tissue>
    </source>
</reference>
<organism evidence="1 2">
    <name type="scientific">Gossypium stocksii</name>
    <dbReference type="NCBI Taxonomy" id="47602"/>
    <lineage>
        <taxon>Eukaryota</taxon>
        <taxon>Viridiplantae</taxon>
        <taxon>Streptophyta</taxon>
        <taxon>Embryophyta</taxon>
        <taxon>Tracheophyta</taxon>
        <taxon>Spermatophyta</taxon>
        <taxon>Magnoliopsida</taxon>
        <taxon>eudicotyledons</taxon>
        <taxon>Gunneridae</taxon>
        <taxon>Pentapetalae</taxon>
        <taxon>rosids</taxon>
        <taxon>malvids</taxon>
        <taxon>Malvales</taxon>
        <taxon>Malvaceae</taxon>
        <taxon>Malvoideae</taxon>
        <taxon>Gossypium</taxon>
    </lineage>
</organism>
<gene>
    <name evidence="1" type="ORF">J1N35_011127</name>
</gene>
<name>A0A9D3W1V5_9ROSI</name>
<evidence type="ECO:0000313" key="1">
    <source>
        <dbReference type="EMBL" id="KAH1107359.1"/>
    </source>
</evidence>
<dbReference type="AlphaFoldDB" id="A0A9D3W1V5"/>
<proteinExistence type="predicted"/>
<dbReference type="Proteomes" id="UP000828251">
    <property type="component" value="Unassembled WGS sequence"/>
</dbReference>
<dbReference type="EMBL" id="JAIQCV010000004">
    <property type="protein sequence ID" value="KAH1107359.1"/>
    <property type="molecule type" value="Genomic_DNA"/>
</dbReference>
<protein>
    <submittedName>
        <fullName evidence="1">Uncharacterized protein</fullName>
    </submittedName>
</protein>
<accession>A0A9D3W1V5</accession>
<comment type="caution">
    <text evidence="1">The sequence shown here is derived from an EMBL/GenBank/DDBJ whole genome shotgun (WGS) entry which is preliminary data.</text>
</comment>
<dbReference type="OrthoDB" id="1750221at2759"/>
<evidence type="ECO:0000313" key="2">
    <source>
        <dbReference type="Proteomes" id="UP000828251"/>
    </source>
</evidence>
<keyword evidence="2" id="KW-1185">Reference proteome</keyword>